<evidence type="ECO:0000256" key="1">
    <source>
        <dbReference type="ARBA" id="ARBA00022737"/>
    </source>
</evidence>
<organism evidence="5 6">
    <name type="scientific">Candidatus Kapaibacterium thiocyanatum</name>
    <dbReference type="NCBI Taxonomy" id="1895771"/>
    <lineage>
        <taxon>Bacteria</taxon>
        <taxon>Pseudomonadati</taxon>
        <taxon>Candidatus Kapaibacteriota</taxon>
        <taxon>Candidatus Kapaibacteriia</taxon>
        <taxon>Candidatus Kapaibacteriales</taxon>
        <taxon>Candidatus Kapaibacteriaceae</taxon>
        <taxon>Candidatus Kapaibacterium</taxon>
    </lineage>
</organism>
<comment type="caution">
    <text evidence="5">The sequence shown here is derived from an EMBL/GenBank/DDBJ whole genome shotgun (WGS) entry which is preliminary data.</text>
</comment>
<dbReference type="InterPro" id="IPR026444">
    <property type="entry name" value="Secre_tail"/>
</dbReference>
<evidence type="ECO:0000259" key="3">
    <source>
        <dbReference type="Pfam" id="PF15902"/>
    </source>
</evidence>
<dbReference type="Proteomes" id="UP000184233">
    <property type="component" value="Unassembled WGS sequence"/>
</dbReference>
<dbReference type="InterPro" id="IPR031778">
    <property type="entry name" value="Sortilin_N"/>
</dbReference>
<dbReference type="Gene3D" id="2.60.40.10">
    <property type="entry name" value="Immunoglobulins"/>
    <property type="match status" value="1"/>
</dbReference>
<dbReference type="InterPro" id="IPR015943">
    <property type="entry name" value="WD40/YVTN_repeat-like_dom_sf"/>
</dbReference>
<sequence>MKSLKKAAWLCVVSMAAMMTGTAGDGRFDVAREQLRTVCERPMPDGTRRMSKQFRRWEWFWESRLMEDGSFPSPGMYRQELARVDRIKGTDRIQAGQVWKELGPEGPANINQNSWFGIGRTNCIAFSRTEPNTMWLGTAHGGLWKTTTAGTTWSEVKIDGWPIFGLSDIAIAPSNGNVMYLATGDADAASSGDMSGYPGFSYGILKSIDGGRTWSQTAMAFELSSNYLVARLWVDPRNPDVVVAATNLGLQRTTDGGATWKLVSSTMYFKDILGNPADPDVVYATTFSFAGGAQIYRSADAGQTWTAVHSVARGNRIRLAVSKASAETVMALVSDAYTQGLEGVYKSLDYGMSFEKLPVNKHLLGWDPNGQDWNRGGQGFYDLAMEMSPTDADVIYVGGINIWKSEDGGFSWTLSTEQNGYGAPWVHADHHFLAYHPTQPWLYSCHDGGIARTTDKGATWRDMSAGLRIQQYYSLATSDVSPNVMLAGAQDNATTVFNGTAGRHVIGGDGMECAIDPKNPQTMYASIYYGTFYRSTNGGGNWAIISRQDSRQDTGAWVAPFVVDPNTPTTIYAGYKNVWRSTDRGQNWTKISLFNVNQTLRTLAVAPSDSRYIYAAFSSRLYYSTDGGSTWKSQSGIGGYITDIEVDPDDPAHVIISQGGFVGSSKVLEIRNGTVSNITGNGLPNVPANAVIYQPGNPDRVFAGTDLGVFYREEGSNSWVPYGTGGPTTIVTDMELIPSMSKMRVATYGRGIWEVDVTQCAASTPSVQALTATTACAGDTVILQANEGYKSYRWSNGDTTRTIRLATVAQSGDYLVSVEDGQGCRALSQTITVTIRRVPVRPIVSAKNRDTLRSSSIGVAKYQWFVDGEIIEGATQREYIPTKNGSYTVRVENTDGCTTFSEPYAYSTTGVAEGAGSAGGAVSIYPNPVHDALTLALPGSGDVVRNIDIVDVAGRTVASSMTTVAAERMDVSALSPGTYYVRIRCGRGVWMTTFVKY</sequence>
<evidence type="ECO:0008006" key="7">
    <source>
        <dbReference type="Google" id="ProtNLM"/>
    </source>
</evidence>
<feature type="domain" description="Secretion system C-terminal sorting" evidence="4">
    <location>
        <begin position="924"/>
        <end position="987"/>
    </location>
</feature>
<reference evidence="5 6" key="1">
    <citation type="submission" date="2016-09" db="EMBL/GenBank/DDBJ databases">
        <title>Genome-resolved meta-omics ties microbial dynamics to process performance in biotechnology for thiocyanate degradation.</title>
        <authorList>
            <person name="Kantor R.S."/>
            <person name="Huddy R.J."/>
            <person name="Iyer R."/>
            <person name="Thomas B.C."/>
            <person name="Brown C.T."/>
            <person name="Anantharaman K."/>
            <person name="Tringe S."/>
            <person name="Hettich R.L."/>
            <person name="Harrison S.T."/>
            <person name="Banfield J.F."/>
        </authorList>
    </citation>
    <scope>NUCLEOTIDE SEQUENCE [LARGE SCALE GENOMIC DNA]</scope>
    <source>
        <strain evidence="5">59-99</strain>
    </source>
</reference>
<dbReference type="PANTHER" id="PTHR43739:SF5">
    <property type="entry name" value="EXO-ALPHA-SIALIDASE"/>
    <property type="match status" value="1"/>
</dbReference>
<dbReference type="AlphaFoldDB" id="A0A1M3L2K1"/>
<feature type="domain" description="Sortilin N-terminal" evidence="3">
    <location>
        <begin position="531"/>
        <end position="633"/>
    </location>
</feature>
<evidence type="ECO:0000313" key="6">
    <source>
        <dbReference type="Proteomes" id="UP000184233"/>
    </source>
</evidence>
<keyword evidence="1" id="KW-0677">Repeat</keyword>
<feature type="chain" id="PRO_5009895001" description="Secretion system C-terminal sorting domain-containing protein" evidence="2">
    <location>
        <begin position="24"/>
        <end position="997"/>
    </location>
</feature>
<dbReference type="EMBL" id="MKVH01000013">
    <property type="protein sequence ID" value="OJX59391.1"/>
    <property type="molecule type" value="Genomic_DNA"/>
</dbReference>
<dbReference type="PANTHER" id="PTHR43739">
    <property type="entry name" value="XYLOGLUCANASE (EUROFUNG)"/>
    <property type="match status" value="1"/>
</dbReference>
<accession>A0A1M3L2K1</accession>
<evidence type="ECO:0000256" key="2">
    <source>
        <dbReference type="SAM" id="SignalP"/>
    </source>
</evidence>
<name>A0A1M3L2K1_9BACT</name>
<feature type="signal peptide" evidence="2">
    <location>
        <begin position="1"/>
        <end position="23"/>
    </location>
</feature>
<keyword evidence="2" id="KW-0732">Signal</keyword>
<protein>
    <recommendedName>
        <fullName evidence="7">Secretion system C-terminal sorting domain-containing protein</fullName>
    </recommendedName>
</protein>
<dbReference type="CDD" id="cd15482">
    <property type="entry name" value="Sialidase_non-viral"/>
    <property type="match status" value="2"/>
</dbReference>
<gene>
    <name evidence="5" type="ORF">BGO89_02960</name>
</gene>
<dbReference type="InterPro" id="IPR052025">
    <property type="entry name" value="Xyloglucanase_GH74"/>
</dbReference>
<proteinExistence type="predicted"/>
<dbReference type="GO" id="GO:0010411">
    <property type="term" value="P:xyloglucan metabolic process"/>
    <property type="evidence" value="ECO:0007669"/>
    <property type="project" value="TreeGrafter"/>
</dbReference>
<evidence type="ECO:0000259" key="4">
    <source>
        <dbReference type="Pfam" id="PF18962"/>
    </source>
</evidence>
<dbReference type="Pfam" id="PF15902">
    <property type="entry name" value="Sortilin-Vps10"/>
    <property type="match status" value="1"/>
</dbReference>
<dbReference type="SUPFAM" id="SSF110296">
    <property type="entry name" value="Oligoxyloglucan reducing end-specific cellobiohydrolase"/>
    <property type="match status" value="3"/>
</dbReference>
<dbReference type="InterPro" id="IPR013783">
    <property type="entry name" value="Ig-like_fold"/>
</dbReference>
<dbReference type="STRING" id="1895771.BGO89_02960"/>
<evidence type="ECO:0000313" key="5">
    <source>
        <dbReference type="EMBL" id="OJX59391.1"/>
    </source>
</evidence>
<dbReference type="Gene3D" id="2.130.10.10">
    <property type="entry name" value="YVTN repeat-like/Quinoprotein amine dehydrogenase"/>
    <property type="match status" value="3"/>
</dbReference>
<dbReference type="Pfam" id="PF18962">
    <property type="entry name" value="Por_Secre_tail"/>
    <property type="match status" value="1"/>
</dbReference>
<dbReference type="NCBIfam" id="TIGR04183">
    <property type="entry name" value="Por_Secre_tail"/>
    <property type="match status" value="1"/>
</dbReference>